<dbReference type="EMBL" id="CAGKOT010000108">
    <property type="protein sequence ID" value="CAB5396060.1"/>
    <property type="molecule type" value="Genomic_DNA"/>
</dbReference>
<organism evidence="2 3">
    <name type="scientific">Rhizophagus irregularis</name>
    <dbReference type="NCBI Taxonomy" id="588596"/>
    <lineage>
        <taxon>Eukaryota</taxon>
        <taxon>Fungi</taxon>
        <taxon>Fungi incertae sedis</taxon>
        <taxon>Mucoromycota</taxon>
        <taxon>Glomeromycotina</taxon>
        <taxon>Glomeromycetes</taxon>
        <taxon>Glomerales</taxon>
        <taxon>Glomeraceae</taxon>
        <taxon>Rhizophagus</taxon>
    </lineage>
</organism>
<feature type="compositionally biased region" description="Low complexity" evidence="1">
    <location>
        <begin position="36"/>
        <end position="48"/>
    </location>
</feature>
<reference evidence="2" key="1">
    <citation type="submission" date="2020-05" db="EMBL/GenBank/DDBJ databases">
        <authorList>
            <person name="Rincon C."/>
            <person name="Sanders R I."/>
            <person name="Robbins C."/>
            <person name="Chaturvedi A."/>
        </authorList>
    </citation>
    <scope>NUCLEOTIDE SEQUENCE</scope>
    <source>
        <strain evidence="2">CHB12</strain>
    </source>
</reference>
<evidence type="ECO:0000256" key="1">
    <source>
        <dbReference type="SAM" id="MobiDB-lite"/>
    </source>
</evidence>
<accession>A0A915ZZN9</accession>
<proteinExistence type="predicted"/>
<dbReference type="AlphaFoldDB" id="A0A915ZZN9"/>
<evidence type="ECO:0000313" key="3">
    <source>
        <dbReference type="Proteomes" id="UP000684084"/>
    </source>
</evidence>
<comment type="caution">
    <text evidence="2">The sequence shown here is derived from an EMBL/GenBank/DDBJ whole genome shotgun (WGS) entry which is preliminary data.</text>
</comment>
<gene>
    <name evidence="2" type="ORF">CHRIB12_LOCUS24150</name>
</gene>
<feature type="region of interest" description="Disordered" evidence="1">
    <location>
        <begin position="27"/>
        <end position="54"/>
    </location>
</feature>
<dbReference type="Proteomes" id="UP000684084">
    <property type="component" value="Unassembled WGS sequence"/>
</dbReference>
<sequence length="87" mass="9240">MILVIFAIFFVNVKDEKRFAVERLVTNGSSTPPIPAASSESSPTGGTSPLPFTATSSKASLEELINKGQIVLDTYDASNLIQGLLLI</sequence>
<dbReference type="VEuPathDB" id="FungiDB:RhiirFUN_008633"/>
<evidence type="ECO:0000313" key="2">
    <source>
        <dbReference type="EMBL" id="CAB5396060.1"/>
    </source>
</evidence>
<name>A0A915ZZN9_9GLOM</name>
<dbReference type="OrthoDB" id="10370908at2759"/>
<protein>
    <submittedName>
        <fullName evidence="2">Uncharacterized protein</fullName>
    </submittedName>
</protein>